<dbReference type="PROSITE" id="PS51257">
    <property type="entry name" value="PROKAR_LIPOPROTEIN"/>
    <property type="match status" value="1"/>
</dbReference>
<evidence type="ECO:0000313" key="2">
    <source>
        <dbReference type="Proteomes" id="UP000321901"/>
    </source>
</evidence>
<keyword evidence="1" id="KW-0449">Lipoprotein</keyword>
<dbReference type="OrthoDB" id="9795361at2"/>
<dbReference type="InterPro" id="IPR011426">
    <property type="entry name" value="CamS"/>
</dbReference>
<accession>A0A511Z8D5</accession>
<dbReference type="PIRSF" id="PIRSF012509">
    <property type="entry name" value="CamS"/>
    <property type="match status" value="1"/>
</dbReference>
<dbReference type="Proteomes" id="UP000321901">
    <property type="component" value="Unassembled WGS sequence"/>
</dbReference>
<evidence type="ECO:0000313" key="1">
    <source>
        <dbReference type="EMBL" id="GEN83716.1"/>
    </source>
</evidence>
<dbReference type="CDD" id="cd13441">
    <property type="entry name" value="CamS_repeat_1"/>
    <property type="match status" value="1"/>
</dbReference>
<dbReference type="Gene3D" id="3.10.570.10">
    <property type="entry name" value="sex pheromone staph- cam373 precursor domain"/>
    <property type="match status" value="1"/>
</dbReference>
<comment type="caution">
    <text evidence="1">The sequence shown here is derived from an EMBL/GenBank/DDBJ whole genome shotgun (WGS) entry which is preliminary data.</text>
</comment>
<dbReference type="RefSeq" id="WP_147057891.1">
    <property type="nucleotide sequence ID" value="NZ_BJYL01000026.1"/>
</dbReference>
<dbReference type="EMBL" id="BJYL01000026">
    <property type="protein sequence ID" value="GEN83716.1"/>
    <property type="molecule type" value="Genomic_DNA"/>
</dbReference>
<dbReference type="AlphaFoldDB" id="A0A511Z8D5"/>
<keyword evidence="2" id="KW-1185">Reference proteome</keyword>
<sequence>MKRLLVLPGMAAVLLLGGCLPSIGPDKEEVTQETEEMAEETVMIPDVQLKDEFYRPLLPFKKSASRGLVVKNIYTKYDVQEAEEGLMRLSAQHFDPKTNFFQEGQYIDKDTASAWLARNSADPSGLNPPEAKGEDAEEKPIYLAHIIEQNYLTLTDEKKVRLSGMSIGLALNSVYYSRDGKQTTITDEELEKQGMEMASTIVTRLRSKEGFEDIPIVVGLFKQEKRNSIVPGTYFATAFADKGKSAPAGWKEVNEQYALLPVSSDIDNYRDINTTYNKFKQDIDEYFPSFVNVVGTSFYKDNRLQSISFSIPIQFFGKSEIIGFTQFLTGKVKSYYSDIDIEVSVTSVNGPEALIVKKAGEEEYVHIYGY</sequence>
<dbReference type="CDD" id="cd13440">
    <property type="entry name" value="CamS_repeat_2"/>
    <property type="match status" value="1"/>
</dbReference>
<proteinExistence type="predicted"/>
<dbReference type="Pfam" id="PF07537">
    <property type="entry name" value="CamS"/>
    <property type="match status" value="1"/>
</dbReference>
<protein>
    <submittedName>
        <fullName evidence="1">Putative lipoprotein YerH</fullName>
    </submittedName>
</protein>
<reference evidence="1 2" key="1">
    <citation type="submission" date="2019-07" db="EMBL/GenBank/DDBJ databases">
        <title>Whole genome shotgun sequence of Sporosarcina luteola NBRC 105378.</title>
        <authorList>
            <person name="Hosoyama A."/>
            <person name="Uohara A."/>
            <person name="Ohji S."/>
            <person name="Ichikawa N."/>
        </authorList>
    </citation>
    <scope>NUCLEOTIDE SEQUENCE [LARGE SCALE GENOMIC DNA]</scope>
    <source>
        <strain evidence="1 2">NBRC 105378</strain>
    </source>
</reference>
<organism evidence="1 2">
    <name type="scientific">Sporosarcina luteola</name>
    <dbReference type="NCBI Taxonomy" id="582850"/>
    <lineage>
        <taxon>Bacteria</taxon>
        <taxon>Bacillati</taxon>
        <taxon>Bacillota</taxon>
        <taxon>Bacilli</taxon>
        <taxon>Bacillales</taxon>
        <taxon>Caryophanaceae</taxon>
        <taxon>Sporosarcina</taxon>
    </lineage>
</organism>
<gene>
    <name evidence="1" type="primary">yerH</name>
    <name evidence="1" type="ORF">SLU01_20280</name>
</gene>
<name>A0A511Z8D5_9BACL</name>